<feature type="domain" description="Putative amidase" evidence="1">
    <location>
        <begin position="16"/>
        <end position="168"/>
    </location>
</feature>
<name>A0A919RVV9_9CLOT</name>
<dbReference type="Proteomes" id="UP000679179">
    <property type="component" value="Unassembled WGS sequence"/>
</dbReference>
<dbReference type="InterPro" id="IPR024301">
    <property type="entry name" value="Amidase_6"/>
</dbReference>
<sequence length="180" mass="20694">MYKINYINISGEDMVYNRIAAVNYAYKYALKPNKEFVYFPLRENVGGDCTNFTSQCLLAGGASMSYSPQPWYYKKLLTPPKYECSISWSVAHSLYWLLRVNDEKGYPGPKGKQITNKNLLELGDIIFLRDSKGLVFHSAIITSFTSNREPLIAQHTFDALNIAIKDTWPRDAIHYLKIYL</sequence>
<evidence type="ECO:0000313" key="2">
    <source>
        <dbReference type="EMBL" id="GIM27440.1"/>
    </source>
</evidence>
<dbReference type="PANTHER" id="PTHR40032">
    <property type="entry name" value="EXPORTED PROTEIN-RELATED"/>
    <property type="match status" value="1"/>
</dbReference>
<dbReference type="PANTHER" id="PTHR40032:SF1">
    <property type="entry name" value="EXPORTED PROTEIN"/>
    <property type="match status" value="1"/>
</dbReference>
<evidence type="ECO:0000313" key="3">
    <source>
        <dbReference type="Proteomes" id="UP000679179"/>
    </source>
</evidence>
<dbReference type="AlphaFoldDB" id="A0A919RVV9"/>
<keyword evidence="3" id="KW-1185">Reference proteome</keyword>
<organism evidence="2 3">
    <name type="scientific">Clostridium polyendosporum</name>
    <dbReference type="NCBI Taxonomy" id="69208"/>
    <lineage>
        <taxon>Bacteria</taxon>
        <taxon>Bacillati</taxon>
        <taxon>Bacillota</taxon>
        <taxon>Clostridia</taxon>
        <taxon>Eubacteriales</taxon>
        <taxon>Clostridiaceae</taxon>
        <taxon>Clostridium</taxon>
    </lineage>
</organism>
<reference evidence="2" key="1">
    <citation type="submission" date="2021-03" db="EMBL/GenBank/DDBJ databases">
        <title>Taxonomic study of Clostridium polyendosporum from meadow-gley soil under rice.</title>
        <authorList>
            <person name="Kobayashi H."/>
            <person name="Tanizawa Y."/>
            <person name="Yagura M."/>
        </authorList>
    </citation>
    <scope>NUCLEOTIDE SEQUENCE</scope>
    <source>
        <strain evidence="2">JCM 30710</strain>
    </source>
</reference>
<proteinExistence type="predicted"/>
<accession>A0A919RVV9</accession>
<dbReference type="Pfam" id="PF12671">
    <property type="entry name" value="Amidase_6"/>
    <property type="match status" value="1"/>
</dbReference>
<gene>
    <name evidence="2" type="ORF">CPJCM30710_01060</name>
</gene>
<comment type="caution">
    <text evidence="2">The sequence shown here is derived from an EMBL/GenBank/DDBJ whole genome shotgun (WGS) entry which is preliminary data.</text>
</comment>
<dbReference type="EMBL" id="BOPZ01000001">
    <property type="protein sequence ID" value="GIM27440.1"/>
    <property type="molecule type" value="Genomic_DNA"/>
</dbReference>
<evidence type="ECO:0000259" key="1">
    <source>
        <dbReference type="Pfam" id="PF12671"/>
    </source>
</evidence>
<protein>
    <recommendedName>
        <fullName evidence="1">Putative amidase domain-containing protein</fullName>
    </recommendedName>
</protein>